<reference evidence="1 2" key="2">
    <citation type="journal article" date="2010" name="Stand. Genomic Sci.">
        <title>Complete genome sequence of Sebaldella termitidis type strain (NCTC 11300).</title>
        <authorList>
            <person name="Harmon-Smith M."/>
            <person name="Celia L."/>
            <person name="Chertkov O."/>
            <person name="Lapidus A."/>
            <person name="Copeland A."/>
            <person name="Glavina Del Rio T."/>
            <person name="Nolan M."/>
            <person name="Lucas S."/>
            <person name="Tice H."/>
            <person name="Cheng J.F."/>
            <person name="Han C."/>
            <person name="Detter J.C."/>
            <person name="Bruce D."/>
            <person name="Goodwin L."/>
            <person name="Pitluck S."/>
            <person name="Pati A."/>
            <person name="Liolios K."/>
            <person name="Ivanova N."/>
            <person name="Mavromatis K."/>
            <person name="Mikhailova N."/>
            <person name="Chen A."/>
            <person name="Palaniappan K."/>
            <person name="Land M."/>
            <person name="Hauser L."/>
            <person name="Chang Y.J."/>
            <person name="Jeffries C.D."/>
            <person name="Brettin T."/>
            <person name="Goker M."/>
            <person name="Beck B."/>
            <person name="Bristow J."/>
            <person name="Eisen J.A."/>
            <person name="Markowitz V."/>
            <person name="Hugenholtz P."/>
            <person name="Kyrpides N.C."/>
            <person name="Klenk H.P."/>
            <person name="Chen F."/>
        </authorList>
    </citation>
    <scope>NUCLEOTIDE SEQUENCE [LARGE SCALE GENOMIC DNA]</scope>
    <source>
        <strain evidence="2">ATCC 33386 / NCTC 11300</strain>
    </source>
</reference>
<name>D1AGB7_SEBTE</name>
<protein>
    <submittedName>
        <fullName evidence="1">Uncharacterized protein</fullName>
    </submittedName>
</protein>
<gene>
    <name evidence="1" type="ordered locus">Sterm_4037</name>
</gene>
<dbReference type="AlphaFoldDB" id="D1AGB7"/>
<dbReference type="HOGENOM" id="CLU_017816_0_0_0"/>
<accession>D1AGB7</accession>
<dbReference type="STRING" id="526218.Sterm_4037"/>
<dbReference type="RefSeq" id="WP_012863444.1">
    <property type="nucleotide sequence ID" value="NC_013517.1"/>
</dbReference>
<dbReference type="EMBL" id="CP001739">
    <property type="protein sequence ID" value="ACZ10869.1"/>
    <property type="molecule type" value="Genomic_DNA"/>
</dbReference>
<evidence type="ECO:0000313" key="1">
    <source>
        <dbReference type="EMBL" id="ACZ10869.1"/>
    </source>
</evidence>
<dbReference type="Proteomes" id="UP000000845">
    <property type="component" value="Chromosome"/>
</dbReference>
<dbReference type="eggNOG" id="ENOG502Z7WG">
    <property type="taxonomic scope" value="Bacteria"/>
</dbReference>
<keyword evidence="2" id="KW-1185">Reference proteome</keyword>
<evidence type="ECO:0000313" key="2">
    <source>
        <dbReference type="Proteomes" id="UP000000845"/>
    </source>
</evidence>
<sequence length="806" mass="94800">MGKWDFSYKKNDFIDRWTVSKLEEKRFITEPEAFDTALNEGAGYVQIIYPVRKRYLENIPDKNYEDIEMKDINKVYFPFEKARIDYSGFWKECYELNFFAQMFIITGKNKRKNFEIKTCGRAKIWVNGEEQADFSPYERNLGKSTEISLEFKEGINEITVWCNDLAERDANVYFQMKYKDEGELNTFISVTGDISKAAVAEKILKSCYLDKNSYRDREIKVLFTASHNENLEIDTVFYVNNTHLDTKIPAGKATLKSGETKLVLSIPKELNIGYISVILQIRLSKDIIIERILGTEIYIMENFPENIENIKERKKEALKFMSEYGDGNLQKVIAIIEDNGEYSRIKEILDLETDAINRRFDCSDFRMPALIWIYKKYRNHFKEDDLKIIKESILNYRYWLDEPGNDVMWWFSENHALSFHVSELLAGEQFKQDIFPNSGLTGFQHIEKAKKLLNEWFSNFFLYGYGEWNSAVYIPIDLIGCFALYELTEDKEIKEKAGRVLDHSFEIMAFNSFKGVMTSSHGRIYEKELKGRRTTESTALNWIAWGEGYLNQSIMSTVFFCISSYEPPEKLLEYEKWEQNRRLIISNVQGKEKVNLYMCKTKDYSISSALDYRKGKNGHQEHIFQLNITKDHDIQFWINHPGEKELNGAGRPSYWAGNGTVPMVEQYENNVFLMFRISEDQMVDFTHAYCPFEDFDEYIFRGNMIFLRKDTVYTGIYIKNPYKITDSGPLKNNEIVSEGLANIWFVKVMTKEEAGSFQEFTDRFCNMKITAGELYMEIIDFEHGKMSMDWENGFRVEKEEKVFLRV</sequence>
<organism evidence="1 2">
    <name type="scientific">Sebaldella termitidis (strain ATCC 33386 / NCTC 11300)</name>
    <dbReference type="NCBI Taxonomy" id="526218"/>
    <lineage>
        <taxon>Bacteria</taxon>
        <taxon>Fusobacteriati</taxon>
        <taxon>Fusobacteriota</taxon>
        <taxon>Fusobacteriia</taxon>
        <taxon>Fusobacteriales</taxon>
        <taxon>Leptotrichiaceae</taxon>
        <taxon>Sebaldella</taxon>
    </lineage>
</organism>
<proteinExistence type="predicted"/>
<reference evidence="2" key="1">
    <citation type="submission" date="2009-09" db="EMBL/GenBank/DDBJ databases">
        <title>The complete chromosome of Sebaldella termitidis ATCC 33386.</title>
        <authorList>
            <consortium name="US DOE Joint Genome Institute (JGI-PGF)"/>
            <person name="Lucas S."/>
            <person name="Copeland A."/>
            <person name="Lapidus A."/>
            <person name="Glavina del Rio T."/>
            <person name="Dalin E."/>
            <person name="Tice H."/>
            <person name="Bruce D."/>
            <person name="Goodwin L."/>
            <person name="Pitluck S."/>
            <person name="Kyrpides N."/>
            <person name="Mavromatis K."/>
            <person name="Ivanova N."/>
            <person name="Mikhailova N."/>
            <person name="Sims D."/>
            <person name="Meincke L."/>
            <person name="Brettin T."/>
            <person name="Detter J.C."/>
            <person name="Han C."/>
            <person name="Larimer F."/>
            <person name="Land M."/>
            <person name="Hauser L."/>
            <person name="Markowitz V."/>
            <person name="Cheng J.F."/>
            <person name="Hugenholtz P."/>
            <person name="Woyke T."/>
            <person name="Wu D."/>
            <person name="Eisen J.A."/>
        </authorList>
    </citation>
    <scope>NUCLEOTIDE SEQUENCE [LARGE SCALE GENOMIC DNA]</scope>
    <source>
        <strain evidence="2">ATCC 33386 / NCTC 11300</strain>
    </source>
</reference>
<dbReference type="KEGG" id="str:Sterm_4037"/>